<keyword evidence="2" id="KW-0732">Signal</keyword>
<feature type="signal peptide" evidence="2">
    <location>
        <begin position="1"/>
        <end position="25"/>
    </location>
</feature>
<feature type="region of interest" description="Disordered" evidence="1">
    <location>
        <begin position="273"/>
        <end position="336"/>
    </location>
</feature>
<keyword evidence="4" id="KW-1185">Reference proteome</keyword>
<feature type="compositionally biased region" description="Polar residues" evidence="1">
    <location>
        <begin position="319"/>
        <end position="329"/>
    </location>
</feature>
<dbReference type="OrthoDB" id="7432148at2"/>
<dbReference type="AlphaFoldDB" id="A0A845AQH8"/>
<organism evidence="3 4">
    <name type="scientific">Parerythrobacter jejuensis</name>
    <dbReference type="NCBI Taxonomy" id="795812"/>
    <lineage>
        <taxon>Bacteria</taxon>
        <taxon>Pseudomonadati</taxon>
        <taxon>Pseudomonadota</taxon>
        <taxon>Alphaproteobacteria</taxon>
        <taxon>Sphingomonadales</taxon>
        <taxon>Erythrobacteraceae</taxon>
        <taxon>Parerythrobacter</taxon>
    </lineage>
</organism>
<evidence type="ECO:0000256" key="2">
    <source>
        <dbReference type="SAM" id="SignalP"/>
    </source>
</evidence>
<gene>
    <name evidence="3" type="ORF">GRI94_07455</name>
</gene>
<dbReference type="Proteomes" id="UP000446786">
    <property type="component" value="Unassembled WGS sequence"/>
</dbReference>
<feature type="chain" id="PRO_5032892563" evidence="2">
    <location>
        <begin position="26"/>
        <end position="336"/>
    </location>
</feature>
<reference evidence="3 4" key="1">
    <citation type="submission" date="2019-12" db="EMBL/GenBank/DDBJ databases">
        <title>Genomic-based taxomic classification of the family Erythrobacteraceae.</title>
        <authorList>
            <person name="Xu L."/>
        </authorList>
    </citation>
    <scope>NUCLEOTIDE SEQUENCE [LARGE SCALE GENOMIC DNA]</scope>
    <source>
        <strain evidence="3 4">JCM 16677</strain>
    </source>
</reference>
<dbReference type="EMBL" id="WTYE01000001">
    <property type="protein sequence ID" value="MXP31657.1"/>
    <property type="molecule type" value="Genomic_DNA"/>
</dbReference>
<proteinExistence type="predicted"/>
<protein>
    <submittedName>
        <fullName evidence="3">Uncharacterized protein</fullName>
    </submittedName>
</protein>
<comment type="caution">
    <text evidence="3">The sequence shown here is derived from an EMBL/GenBank/DDBJ whole genome shotgun (WGS) entry which is preliminary data.</text>
</comment>
<dbReference type="RefSeq" id="WP_160779078.1">
    <property type="nucleotide sequence ID" value="NZ_BAAAZF010000001.1"/>
</dbReference>
<evidence type="ECO:0000313" key="4">
    <source>
        <dbReference type="Proteomes" id="UP000446786"/>
    </source>
</evidence>
<name>A0A845AQH8_9SPHN</name>
<feature type="compositionally biased region" description="Low complexity" evidence="1">
    <location>
        <begin position="279"/>
        <end position="295"/>
    </location>
</feature>
<sequence>MITPVFQRIRLVAVALGLASLVACATPAPPPPAPVAAPPPVQLVPYRPRPPLGASTMMSIPQIGADGVRQTINAGITPAQTIWNMRAALNVATLNCQDPQFANLLPNYSAFLTNFRRPLRTANSAVTREFRDRFGRRSYRGEQDSYMTRVYNFYALPPAQRGFCQAALEVSAASLTVAPADLESFSARSLPRLDAVFEDFFSSYERYQRDLASWNATYGVNAVPGTPVTSVPRTGSLAPTPAEQVLLRETPDGISRQAITEARAANATVEVLPSVDPGESAPSSEAAPAVEAAPVLDTTPAPGFETAPAPQPDSGGIVFSSTPVVQSEPGTDDPDG</sequence>
<evidence type="ECO:0000256" key="1">
    <source>
        <dbReference type="SAM" id="MobiDB-lite"/>
    </source>
</evidence>
<accession>A0A845AQH8</accession>
<evidence type="ECO:0000313" key="3">
    <source>
        <dbReference type="EMBL" id="MXP31657.1"/>
    </source>
</evidence>